<evidence type="ECO:0000256" key="4">
    <source>
        <dbReference type="ARBA" id="ARBA00023263"/>
    </source>
</evidence>
<sequence length="181" mass="18810">MKLKNILLASSAAAVMSLSSFASAGPLSDTANIKFSGSFQDETCAITVDGYDAEKATANVLLGSHKGSDLKNVFSVTPAVKFSMNFAACGGISVAQVKFVGGQSTAGIFDVTDKNQSVVGIGLSQTADSTDYFQTGAVVDRVDIKDGSAMKDYFARFVKLSDAEIEEGNTSATVQVDVTYG</sequence>
<dbReference type="InterPro" id="IPR050263">
    <property type="entry name" value="Bact_Fimbrial_Adh_Pro"/>
</dbReference>
<evidence type="ECO:0000256" key="1">
    <source>
        <dbReference type="ARBA" id="ARBA00004561"/>
    </source>
</evidence>
<keyword evidence="3 5" id="KW-0732">Signal</keyword>
<reference evidence="8" key="1">
    <citation type="submission" date="2016-06" db="EMBL/GenBank/DDBJ databases">
        <authorList>
            <person name="Butler K."/>
        </authorList>
    </citation>
    <scope>NUCLEOTIDE SEQUENCE [LARGE SCALE GENOMIC DNA]</scope>
    <source>
        <strain evidence="8">GCSL-Mp20</strain>
    </source>
</reference>
<dbReference type="InterPro" id="IPR000259">
    <property type="entry name" value="Adhesion_dom_fimbrial"/>
</dbReference>
<comment type="similarity">
    <text evidence="2">Belongs to the fimbrial protein family.</text>
</comment>
<comment type="caution">
    <text evidence="7">The sequence shown here is derived from an EMBL/GenBank/DDBJ whole genome shotgun (WGS) entry which is preliminary data.</text>
</comment>
<dbReference type="PANTHER" id="PTHR33420:SF12">
    <property type="entry name" value="FIMBRIN-LIKE PROTEIN FIMI-RELATED"/>
    <property type="match status" value="1"/>
</dbReference>
<keyword evidence="4" id="KW-0281">Fimbrium</keyword>
<dbReference type="AlphaFoldDB" id="A0A1B8HN74"/>
<comment type="subcellular location">
    <subcellularLocation>
        <location evidence="1">Fimbrium</location>
    </subcellularLocation>
</comment>
<dbReference type="PANTHER" id="PTHR33420">
    <property type="entry name" value="FIMBRIAL SUBUNIT ELFA-RELATED"/>
    <property type="match status" value="1"/>
</dbReference>
<evidence type="ECO:0000256" key="2">
    <source>
        <dbReference type="ARBA" id="ARBA00006671"/>
    </source>
</evidence>
<protein>
    <recommendedName>
        <fullName evidence="6">Fimbrial-type adhesion domain-containing protein</fullName>
    </recommendedName>
</protein>
<organism evidence="7 8">
    <name type="scientific">Morganella psychrotolerans</name>
    <dbReference type="NCBI Taxonomy" id="368603"/>
    <lineage>
        <taxon>Bacteria</taxon>
        <taxon>Pseudomonadati</taxon>
        <taxon>Pseudomonadota</taxon>
        <taxon>Gammaproteobacteria</taxon>
        <taxon>Enterobacterales</taxon>
        <taxon>Morganellaceae</taxon>
        <taxon>Morganella</taxon>
    </lineage>
</organism>
<evidence type="ECO:0000256" key="5">
    <source>
        <dbReference type="SAM" id="SignalP"/>
    </source>
</evidence>
<evidence type="ECO:0000256" key="3">
    <source>
        <dbReference type="ARBA" id="ARBA00022729"/>
    </source>
</evidence>
<dbReference type="SUPFAM" id="SSF49401">
    <property type="entry name" value="Bacterial adhesins"/>
    <property type="match status" value="1"/>
</dbReference>
<feature type="domain" description="Fimbrial-type adhesion" evidence="6">
    <location>
        <begin position="33"/>
        <end position="180"/>
    </location>
</feature>
<proteinExistence type="inferred from homology"/>
<dbReference type="Gene3D" id="2.60.40.1090">
    <property type="entry name" value="Fimbrial-type adhesion domain"/>
    <property type="match status" value="1"/>
</dbReference>
<dbReference type="EMBL" id="LZEY01000012">
    <property type="protein sequence ID" value="OBU10899.1"/>
    <property type="molecule type" value="Genomic_DNA"/>
</dbReference>
<dbReference type="GO" id="GO:0009289">
    <property type="term" value="C:pilus"/>
    <property type="evidence" value="ECO:0007669"/>
    <property type="project" value="UniProtKB-SubCell"/>
</dbReference>
<dbReference type="GO" id="GO:0043709">
    <property type="term" value="P:cell adhesion involved in single-species biofilm formation"/>
    <property type="evidence" value="ECO:0007669"/>
    <property type="project" value="TreeGrafter"/>
</dbReference>
<dbReference type="Pfam" id="PF00419">
    <property type="entry name" value="Fimbrial"/>
    <property type="match status" value="1"/>
</dbReference>
<keyword evidence="8" id="KW-1185">Reference proteome</keyword>
<feature type="chain" id="PRO_5008609832" description="Fimbrial-type adhesion domain-containing protein" evidence="5">
    <location>
        <begin position="25"/>
        <end position="181"/>
    </location>
</feature>
<dbReference type="RefSeq" id="WP_067401099.1">
    <property type="nucleotide sequence ID" value="NZ_LZEY01000012.1"/>
</dbReference>
<evidence type="ECO:0000259" key="6">
    <source>
        <dbReference type="Pfam" id="PF00419"/>
    </source>
</evidence>
<dbReference type="OrthoDB" id="9891969at2"/>
<feature type="signal peptide" evidence="5">
    <location>
        <begin position="1"/>
        <end position="24"/>
    </location>
</feature>
<dbReference type="Proteomes" id="UP000092377">
    <property type="component" value="Unassembled WGS sequence"/>
</dbReference>
<accession>A0A1B8HN74</accession>
<evidence type="ECO:0000313" key="7">
    <source>
        <dbReference type="EMBL" id="OBU10899.1"/>
    </source>
</evidence>
<evidence type="ECO:0000313" key="8">
    <source>
        <dbReference type="Proteomes" id="UP000092377"/>
    </source>
</evidence>
<name>A0A1B8HN74_9GAMM</name>
<dbReference type="InterPro" id="IPR036937">
    <property type="entry name" value="Adhesion_dom_fimbrial_sf"/>
</dbReference>
<gene>
    <name evidence="7" type="ORF">AYY18_02855</name>
</gene>
<dbReference type="InterPro" id="IPR008966">
    <property type="entry name" value="Adhesion_dom_sf"/>
</dbReference>